<dbReference type="Pfam" id="PF09827">
    <property type="entry name" value="CRISPR_Cas2"/>
    <property type="match status" value="1"/>
</dbReference>
<evidence type="ECO:0000256" key="9">
    <source>
        <dbReference type="HAMAP-Rule" id="MF_01471"/>
    </source>
</evidence>
<dbReference type="AlphaFoldDB" id="A0A2A2TC73"/>
<evidence type="ECO:0000313" key="11">
    <source>
        <dbReference type="EMBL" id="PAX51246.1"/>
    </source>
</evidence>
<evidence type="ECO:0000256" key="2">
    <source>
        <dbReference type="ARBA" id="ARBA00009959"/>
    </source>
</evidence>
<keyword evidence="8 9" id="KW-0051">Antiviral defense</keyword>
<organism evidence="11 12">
    <name type="scientific">Brunnivagina elsteri CCALA 953</name>
    <dbReference type="NCBI Taxonomy" id="987040"/>
    <lineage>
        <taxon>Bacteria</taxon>
        <taxon>Bacillati</taxon>
        <taxon>Cyanobacteriota</taxon>
        <taxon>Cyanophyceae</taxon>
        <taxon>Nostocales</taxon>
        <taxon>Calotrichaceae</taxon>
        <taxon>Brunnivagina</taxon>
    </lineage>
</organism>
<evidence type="ECO:0000256" key="5">
    <source>
        <dbReference type="ARBA" id="ARBA00022759"/>
    </source>
</evidence>
<proteinExistence type="inferred from homology"/>
<keyword evidence="5 9" id="KW-0255">Endonuclease</keyword>
<dbReference type="PANTHER" id="PTHR34405">
    <property type="entry name" value="CRISPR-ASSOCIATED ENDORIBONUCLEASE CAS2"/>
    <property type="match status" value="1"/>
</dbReference>
<name>A0A2A2TC73_9CYAN</name>
<dbReference type="EC" id="3.1.-.-" evidence="9"/>
<feature type="binding site" evidence="9">
    <location>
        <position position="9"/>
    </location>
    <ligand>
        <name>Mg(2+)</name>
        <dbReference type="ChEBI" id="CHEBI:18420"/>
        <note>catalytic</note>
    </ligand>
</feature>
<evidence type="ECO:0000256" key="10">
    <source>
        <dbReference type="PIRNR" id="PIRNR032582"/>
    </source>
</evidence>
<dbReference type="CDD" id="cd09725">
    <property type="entry name" value="Cas2_I_II_III"/>
    <property type="match status" value="1"/>
</dbReference>
<evidence type="ECO:0000256" key="8">
    <source>
        <dbReference type="ARBA" id="ARBA00023118"/>
    </source>
</evidence>
<dbReference type="HAMAP" id="MF_01471">
    <property type="entry name" value="Cas2"/>
    <property type="match status" value="1"/>
</dbReference>
<evidence type="ECO:0000256" key="7">
    <source>
        <dbReference type="ARBA" id="ARBA00022842"/>
    </source>
</evidence>
<comment type="subunit">
    <text evidence="9">Homodimer, forms a heterotetramer with a Cas1 homodimer.</text>
</comment>
<keyword evidence="4 9" id="KW-0479">Metal-binding</keyword>
<comment type="similarity">
    <text evidence="2 9 10">Belongs to the CRISPR-associated endoribonuclease Cas2 protein family.</text>
</comment>
<dbReference type="GO" id="GO:0043571">
    <property type="term" value="P:maintenance of CRISPR repeat elements"/>
    <property type="evidence" value="ECO:0007669"/>
    <property type="project" value="UniProtKB-UniRule"/>
</dbReference>
<dbReference type="PIRSF" id="PIRSF032582">
    <property type="entry name" value="Cas2"/>
    <property type="match status" value="1"/>
</dbReference>
<evidence type="ECO:0000256" key="6">
    <source>
        <dbReference type="ARBA" id="ARBA00022801"/>
    </source>
</evidence>
<dbReference type="NCBIfam" id="TIGR01573">
    <property type="entry name" value="cas2"/>
    <property type="match status" value="1"/>
</dbReference>
<reference evidence="11 12" key="1">
    <citation type="submission" date="2017-08" db="EMBL/GenBank/DDBJ databases">
        <title>Draft genome sequence of filamentous cyanobacterium Calothrix elsteri CCALA 953.</title>
        <authorList>
            <person name="Gagunashvili A.N."/>
            <person name="Elster J."/>
            <person name="Andresson O.S."/>
        </authorList>
    </citation>
    <scope>NUCLEOTIDE SEQUENCE [LARGE SCALE GENOMIC DNA]</scope>
    <source>
        <strain evidence="11 12">CCALA 953</strain>
    </source>
</reference>
<dbReference type="InterPro" id="IPR019199">
    <property type="entry name" value="Virulence_VapD/CRISPR_Cas2"/>
</dbReference>
<dbReference type="OrthoDB" id="9798176at2"/>
<evidence type="ECO:0000256" key="1">
    <source>
        <dbReference type="ARBA" id="ARBA00001946"/>
    </source>
</evidence>
<evidence type="ECO:0000256" key="4">
    <source>
        <dbReference type="ARBA" id="ARBA00022723"/>
    </source>
</evidence>
<comment type="function">
    <text evidence="9">CRISPR (clustered regularly interspaced short palindromic repeat), is an adaptive immune system that provides protection against mobile genetic elements (viruses, transposable elements and conjugative plasmids). CRISPR clusters contain sequences complementary to antecedent mobile elements and target invading nucleic acids. CRISPR clusters are transcribed and processed into CRISPR RNA (crRNA). Functions as a ssRNA-specific endoribonuclease. Involved in the integration of spacer DNA into the CRISPR cassette.</text>
</comment>
<dbReference type="RefSeq" id="WP_095724403.1">
    <property type="nucleotide sequence ID" value="NZ_NTFS01000437.1"/>
</dbReference>
<dbReference type="InterPro" id="IPR021127">
    <property type="entry name" value="CRISPR_associated_Cas2"/>
</dbReference>
<dbReference type="GO" id="GO:0004521">
    <property type="term" value="F:RNA endonuclease activity"/>
    <property type="evidence" value="ECO:0007669"/>
    <property type="project" value="UniProtKB-UniRule"/>
</dbReference>
<dbReference type="GO" id="GO:0051607">
    <property type="term" value="P:defense response to virus"/>
    <property type="evidence" value="ECO:0007669"/>
    <property type="project" value="UniProtKB-UniRule"/>
</dbReference>
<dbReference type="GO" id="GO:0016787">
    <property type="term" value="F:hydrolase activity"/>
    <property type="evidence" value="ECO:0007669"/>
    <property type="project" value="UniProtKB-KW"/>
</dbReference>
<dbReference type="Proteomes" id="UP000218238">
    <property type="component" value="Unassembled WGS sequence"/>
</dbReference>
<accession>A0A2A2TC73</accession>
<comment type="caution">
    <text evidence="11">The sequence shown here is derived from an EMBL/GenBank/DDBJ whole genome shotgun (WGS) entry which is preliminary data.</text>
</comment>
<keyword evidence="3 9" id="KW-0540">Nuclease</keyword>
<dbReference type="GO" id="GO:0046872">
    <property type="term" value="F:metal ion binding"/>
    <property type="evidence" value="ECO:0007669"/>
    <property type="project" value="UniProtKB-UniRule"/>
</dbReference>
<comment type="cofactor">
    <cofactor evidence="1 9">
        <name>Mg(2+)</name>
        <dbReference type="ChEBI" id="CHEBI:18420"/>
    </cofactor>
</comment>
<dbReference type="PANTHER" id="PTHR34405:SF3">
    <property type="entry name" value="CRISPR-ASSOCIATED ENDORIBONUCLEASE CAS2 3"/>
    <property type="match status" value="1"/>
</dbReference>
<dbReference type="SUPFAM" id="SSF143430">
    <property type="entry name" value="TTP0101/SSO1404-like"/>
    <property type="match status" value="1"/>
</dbReference>
<dbReference type="EMBL" id="NTFS01000437">
    <property type="protein sequence ID" value="PAX51246.1"/>
    <property type="molecule type" value="Genomic_DNA"/>
</dbReference>
<dbReference type="Gene3D" id="3.30.70.240">
    <property type="match status" value="1"/>
</dbReference>
<evidence type="ECO:0000313" key="12">
    <source>
        <dbReference type="Proteomes" id="UP000218238"/>
    </source>
</evidence>
<gene>
    <name evidence="9 11" type="primary">cas2</name>
    <name evidence="11" type="ORF">CK510_25860</name>
</gene>
<keyword evidence="6 9" id="KW-0378">Hydrolase</keyword>
<sequence length="93" mass="10833">MLLYIVAYDIPCNKRRKKISDLLEGYGQRVQYSVFECQLTHAKFKELCKRLRKVVKLEEDSLRFYPLSQHTLGQVEVWGVSPPITSFPSSVII</sequence>
<keyword evidence="12" id="KW-1185">Reference proteome</keyword>
<keyword evidence="7 9" id="KW-0460">Magnesium</keyword>
<evidence type="ECO:0000256" key="3">
    <source>
        <dbReference type="ARBA" id="ARBA00022722"/>
    </source>
</evidence>
<protein>
    <recommendedName>
        <fullName evidence="9">CRISPR-associated endoribonuclease Cas2</fullName>
        <ecNumber evidence="9">3.1.-.-</ecNumber>
    </recommendedName>
</protein>